<evidence type="ECO:0000256" key="8">
    <source>
        <dbReference type="ARBA" id="ARBA00022573"/>
    </source>
</evidence>
<evidence type="ECO:0000256" key="14">
    <source>
        <dbReference type="ARBA" id="ARBA00025228"/>
    </source>
</evidence>
<dbReference type="PANTHER" id="PTHR34148:SF1">
    <property type="entry name" value="ADENOSYLCOBINAMIDE-GDP RIBAZOLETRANSFERASE"/>
    <property type="match status" value="1"/>
</dbReference>
<sequence>MGLRHEVRLVLVAAQFLTRLPVRIPLQEGRFDPAWLHACARHFPLVGAVVGGWGALVLCGAAALWPPLVAVLLSMAATVWLTGGFHEDGVADTCDGLGGAVTRERALAIMKDSRLGSYGALGLLLTLALKAAALAALLAAAGPLRTAVALVLAHGLSRAATVVMLRLLPYGGDLEHAKAKPLAQQISGGGLAVALGWGLLLAGAAVALGWPPARVLAVVLAMAAVVAVCARWLRRRLGGYTGDALGATQQWTELAGYLALAATVPGLA</sequence>
<evidence type="ECO:0000256" key="6">
    <source>
        <dbReference type="ARBA" id="ARBA00015850"/>
    </source>
</evidence>
<comment type="catalytic activity">
    <reaction evidence="18 19">
        <text>alpha-ribazole 5'-phosphate + adenosylcob(III)inamide-GDP = adenosylcob(III)alamin 5'-phosphate + GMP + H(+)</text>
        <dbReference type="Rhea" id="RHEA:23560"/>
        <dbReference type="ChEBI" id="CHEBI:15378"/>
        <dbReference type="ChEBI" id="CHEBI:57918"/>
        <dbReference type="ChEBI" id="CHEBI:58115"/>
        <dbReference type="ChEBI" id="CHEBI:60487"/>
        <dbReference type="ChEBI" id="CHEBI:60493"/>
        <dbReference type="EC" id="2.7.8.26"/>
    </reaction>
</comment>
<keyword evidence="21" id="KW-1185">Reference proteome</keyword>
<dbReference type="PANTHER" id="PTHR34148">
    <property type="entry name" value="ADENOSYLCOBINAMIDE-GDP RIBAZOLETRANSFERASE"/>
    <property type="match status" value="1"/>
</dbReference>
<evidence type="ECO:0000256" key="3">
    <source>
        <dbReference type="ARBA" id="ARBA00004663"/>
    </source>
</evidence>
<feature type="transmembrane region" description="Helical" evidence="19">
    <location>
        <begin position="189"/>
        <end position="209"/>
    </location>
</feature>
<evidence type="ECO:0000256" key="4">
    <source>
        <dbReference type="ARBA" id="ARBA00010561"/>
    </source>
</evidence>
<evidence type="ECO:0000256" key="10">
    <source>
        <dbReference type="ARBA" id="ARBA00022692"/>
    </source>
</evidence>
<comment type="cofactor">
    <cofactor evidence="1 19">
        <name>Mg(2+)</name>
        <dbReference type="ChEBI" id="CHEBI:18420"/>
    </cofactor>
</comment>
<organism evidence="20 21">
    <name type="scientific">Aquincola tertiaricarbonis</name>
    <dbReference type="NCBI Taxonomy" id="391953"/>
    <lineage>
        <taxon>Bacteria</taxon>
        <taxon>Pseudomonadati</taxon>
        <taxon>Pseudomonadota</taxon>
        <taxon>Betaproteobacteria</taxon>
        <taxon>Burkholderiales</taxon>
        <taxon>Sphaerotilaceae</taxon>
        <taxon>Aquincola</taxon>
    </lineage>
</organism>
<comment type="catalytic activity">
    <reaction evidence="17 19">
        <text>alpha-ribazole + adenosylcob(III)inamide-GDP = adenosylcob(III)alamin + GMP + H(+)</text>
        <dbReference type="Rhea" id="RHEA:16049"/>
        <dbReference type="ChEBI" id="CHEBI:10329"/>
        <dbReference type="ChEBI" id="CHEBI:15378"/>
        <dbReference type="ChEBI" id="CHEBI:18408"/>
        <dbReference type="ChEBI" id="CHEBI:58115"/>
        <dbReference type="ChEBI" id="CHEBI:60487"/>
        <dbReference type="EC" id="2.7.8.26"/>
    </reaction>
</comment>
<comment type="function">
    <text evidence="14 19">Joins adenosylcobinamide-GDP and alpha-ribazole to generate adenosylcobalamin (Ado-cobalamin). Also synthesizes adenosylcobalamin 5'-phosphate from adenosylcobinamide-GDP and alpha-ribazole 5'-phosphate.</text>
</comment>
<evidence type="ECO:0000256" key="19">
    <source>
        <dbReference type="HAMAP-Rule" id="MF_00719"/>
    </source>
</evidence>
<evidence type="ECO:0000256" key="18">
    <source>
        <dbReference type="ARBA" id="ARBA00049504"/>
    </source>
</evidence>
<evidence type="ECO:0000256" key="17">
    <source>
        <dbReference type="ARBA" id="ARBA00048623"/>
    </source>
</evidence>
<dbReference type="Pfam" id="PF02654">
    <property type="entry name" value="CobS"/>
    <property type="match status" value="1"/>
</dbReference>
<gene>
    <name evidence="19" type="primary">cobS</name>
    <name evidence="20" type="ORF">MW290_22740</name>
</gene>
<evidence type="ECO:0000256" key="2">
    <source>
        <dbReference type="ARBA" id="ARBA00004651"/>
    </source>
</evidence>
<protein>
    <recommendedName>
        <fullName evidence="6 19">Adenosylcobinamide-GDP ribazoletransferase</fullName>
        <ecNumber evidence="5 19">2.7.8.26</ecNumber>
    </recommendedName>
    <alternativeName>
        <fullName evidence="16 19">Cobalamin synthase</fullName>
    </alternativeName>
    <alternativeName>
        <fullName evidence="15 19">Cobalamin-5'-phosphate synthase</fullName>
    </alternativeName>
</protein>
<accession>A0ABY4SFD3</accession>
<dbReference type="EMBL" id="CP097636">
    <property type="protein sequence ID" value="URI11734.1"/>
    <property type="molecule type" value="Genomic_DNA"/>
</dbReference>
<dbReference type="InterPro" id="IPR003805">
    <property type="entry name" value="CobS"/>
</dbReference>
<evidence type="ECO:0000256" key="1">
    <source>
        <dbReference type="ARBA" id="ARBA00001946"/>
    </source>
</evidence>
<keyword evidence="11 19" id="KW-0460">Magnesium</keyword>
<feature type="transmembrane region" description="Helical" evidence="19">
    <location>
        <begin position="45"/>
        <end position="65"/>
    </location>
</feature>
<name>A0ABY4SFD3_AQUTE</name>
<reference evidence="20" key="1">
    <citation type="submission" date="2022-05" db="EMBL/GenBank/DDBJ databases">
        <title>An RpoN-dependent PEP-CTERM gene is involved in floc formation of an Aquincola tertiaricarbonis strain.</title>
        <authorList>
            <person name="Qiu D."/>
            <person name="Xia M."/>
        </authorList>
    </citation>
    <scope>NUCLEOTIDE SEQUENCE</scope>
    <source>
        <strain evidence="20">RN12</strain>
    </source>
</reference>
<evidence type="ECO:0000256" key="15">
    <source>
        <dbReference type="ARBA" id="ARBA00032605"/>
    </source>
</evidence>
<keyword evidence="7 19" id="KW-1003">Cell membrane</keyword>
<keyword evidence="10 19" id="KW-0812">Transmembrane</keyword>
<keyword evidence="9 19" id="KW-0808">Transferase</keyword>
<dbReference type="HAMAP" id="MF_00719">
    <property type="entry name" value="CobS"/>
    <property type="match status" value="1"/>
</dbReference>
<evidence type="ECO:0000313" key="21">
    <source>
        <dbReference type="Proteomes" id="UP001056201"/>
    </source>
</evidence>
<feature type="transmembrane region" description="Helical" evidence="19">
    <location>
        <begin position="115"/>
        <end position="141"/>
    </location>
</feature>
<keyword evidence="13 19" id="KW-0472">Membrane</keyword>
<dbReference type="EC" id="2.7.8.26" evidence="5 19"/>
<evidence type="ECO:0000256" key="5">
    <source>
        <dbReference type="ARBA" id="ARBA00013200"/>
    </source>
</evidence>
<evidence type="ECO:0000256" key="16">
    <source>
        <dbReference type="ARBA" id="ARBA00032853"/>
    </source>
</evidence>
<evidence type="ECO:0000313" key="20">
    <source>
        <dbReference type="EMBL" id="URI11734.1"/>
    </source>
</evidence>
<evidence type="ECO:0000256" key="12">
    <source>
        <dbReference type="ARBA" id="ARBA00022989"/>
    </source>
</evidence>
<dbReference type="RefSeq" id="WP_250199925.1">
    <property type="nucleotide sequence ID" value="NZ_CP097636.1"/>
</dbReference>
<keyword evidence="12 19" id="KW-1133">Transmembrane helix</keyword>
<comment type="subcellular location">
    <subcellularLocation>
        <location evidence="2 19">Cell membrane</location>
        <topology evidence="2 19">Multi-pass membrane protein</topology>
    </subcellularLocation>
</comment>
<evidence type="ECO:0000256" key="7">
    <source>
        <dbReference type="ARBA" id="ARBA00022475"/>
    </source>
</evidence>
<keyword evidence="8 19" id="KW-0169">Cobalamin biosynthesis</keyword>
<comment type="pathway">
    <text evidence="3 19">Cofactor biosynthesis; adenosylcobalamin biosynthesis; adenosylcobalamin from cob(II)yrinate a,c-diamide: step 7/7.</text>
</comment>
<proteinExistence type="inferred from homology"/>
<evidence type="ECO:0000256" key="13">
    <source>
        <dbReference type="ARBA" id="ARBA00023136"/>
    </source>
</evidence>
<comment type="similarity">
    <text evidence="4 19">Belongs to the CobS family.</text>
</comment>
<feature type="transmembrane region" description="Helical" evidence="19">
    <location>
        <begin position="215"/>
        <end position="233"/>
    </location>
</feature>
<evidence type="ECO:0000256" key="11">
    <source>
        <dbReference type="ARBA" id="ARBA00022842"/>
    </source>
</evidence>
<dbReference type="Proteomes" id="UP001056201">
    <property type="component" value="Chromosome 2"/>
</dbReference>
<evidence type="ECO:0000256" key="9">
    <source>
        <dbReference type="ARBA" id="ARBA00022679"/>
    </source>
</evidence>